<evidence type="ECO:0000256" key="1">
    <source>
        <dbReference type="SAM" id="MobiDB-lite"/>
    </source>
</evidence>
<dbReference type="EMBL" id="FOIS01000002">
    <property type="protein sequence ID" value="SEV95927.1"/>
    <property type="molecule type" value="Genomic_DNA"/>
</dbReference>
<feature type="compositionally biased region" description="Basic and acidic residues" evidence="1">
    <location>
        <begin position="1"/>
        <end position="15"/>
    </location>
</feature>
<dbReference type="STRING" id="1202768.SAMN05216285_1329"/>
<evidence type="ECO:0000313" key="3">
    <source>
        <dbReference type="Proteomes" id="UP000183275"/>
    </source>
</evidence>
<name>A0A1I0N499_9EURY</name>
<accession>A0A1I0N499</accession>
<evidence type="ECO:0000313" key="2">
    <source>
        <dbReference type="EMBL" id="SEV95927.1"/>
    </source>
</evidence>
<sequence>MAGERDDRDTERNDDGGIVSRIKRVFSRG</sequence>
<proteinExistence type="predicted"/>
<dbReference type="AlphaFoldDB" id="A0A1I0N499"/>
<dbReference type="Proteomes" id="UP000183275">
    <property type="component" value="Unassembled WGS sequence"/>
</dbReference>
<gene>
    <name evidence="2" type="ORF">SAMN05216285_1329</name>
</gene>
<keyword evidence="3" id="KW-1185">Reference proteome</keyword>
<feature type="region of interest" description="Disordered" evidence="1">
    <location>
        <begin position="1"/>
        <end position="29"/>
    </location>
</feature>
<reference evidence="3" key="1">
    <citation type="submission" date="2016-10" db="EMBL/GenBank/DDBJ databases">
        <authorList>
            <person name="Varghese N."/>
        </authorList>
    </citation>
    <scope>NUCLEOTIDE SEQUENCE [LARGE SCALE GENOMIC DNA]</scope>
    <source>
        <strain evidence="3">CGMCC 1.12284</strain>
    </source>
</reference>
<organism evidence="2 3">
    <name type="scientific">Natrinema salifodinae</name>
    <dbReference type="NCBI Taxonomy" id="1202768"/>
    <lineage>
        <taxon>Archaea</taxon>
        <taxon>Methanobacteriati</taxon>
        <taxon>Methanobacteriota</taxon>
        <taxon>Stenosarchaea group</taxon>
        <taxon>Halobacteria</taxon>
        <taxon>Halobacteriales</taxon>
        <taxon>Natrialbaceae</taxon>
        <taxon>Natrinema</taxon>
    </lineage>
</organism>
<protein>
    <submittedName>
        <fullName evidence="2">Uncharacterized protein</fullName>
    </submittedName>
</protein>